<keyword evidence="3" id="KW-0732">Signal</keyword>
<evidence type="ECO:0000256" key="2">
    <source>
        <dbReference type="ARBA" id="ARBA00006275"/>
    </source>
</evidence>
<accession>A0ABT7NKA4</accession>
<protein>
    <submittedName>
        <fullName evidence="8">RagB/SusD family nutrient uptake outer membrane protein</fullName>
    </submittedName>
</protein>
<comment type="similarity">
    <text evidence="2">Belongs to the SusD family.</text>
</comment>
<evidence type="ECO:0000256" key="3">
    <source>
        <dbReference type="ARBA" id="ARBA00022729"/>
    </source>
</evidence>
<keyword evidence="9" id="KW-1185">Reference proteome</keyword>
<reference evidence="8" key="1">
    <citation type="submission" date="2020-06" db="EMBL/GenBank/DDBJ databases">
        <authorList>
            <person name="Dong N."/>
        </authorList>
    </citation>
    <scope>NUCLEOTIDE SEQUENCE</scope>
    <source>
        <strain evidence="8">R1692</strain>
    </source>
</reference>
<dbReference type="InterPro" id="IPR033985">
    <property type="entry name" value="SusD-like_N"/>
</dbReference>
<name>A0ABT7NKA4_9SPHI</name>
<evidence type="ECO:0000313" key="9">
    <source>
        <dbReference type="Proteomes" id="UP001170954"/>
    </source>
</evidence>
<evidence type="ECO:0000256" key="4">
    <source>
        <dbReference type="ARBA" id="ARBA00023136"/>
    </source>
</evidence>
<comment type="subcellular location">
    <subcellularLocation>
        <location evidence="1">Cell outer membrane</location>
    </subcellularLocation>
</comment>
<dbReference type="Gene3D" id="1.25.40.390">
    <property type="match status" value="1"/>
</dbReference>
<comment type="caution">
    <text evidence="8">The sequence shown here is derived from an EMBL/GenBank/DDBJ whole genome shotgun (WGS) entry which is preliminary data.</text>
</comment>
<keyword evidence="4" id="KW-0472">Membrane</keyword>
<dbReference type="RefSeq" id="WP_286650639.1">
    <property type="nucleotide sequence ID" value="NZ_JACAGK010000009.1"/>
</dbReference>
<feature type="domain" description="SusD-like N-terminal" evidence="7">
    <location>
        <begin position="20"/>
        <end position="221"/>
    </location>
</feature>
<dbReference type="PROSITE" id="PS51257">
    <property type="entry name" value="PROKAR_LIPOPROTEIN"/>
    <property type="match status" value="1"/>
</dbReference>
<proteinExistence type="inferred from homology"/>
<dbReference type="InterPro" id="IPR012944">
    <property type="entry name" value="SusD_RagB_dom"/>
</dbReference>
<dbReference type="EMBL" id="JACAGK010000009">
    <property type="protein sequence ID" value="MDM1047581.1"/>
    <property type="molecule type" value="Genomic_DNA"/>
</dbReference>
<dbReference type="InterPro" id="IPR011990">
    <property type="entry name" value="TPR-like_helical_dom_sf"/>
</dbReference>
<evidence type="ECO:0000256" key="1">
    <source>
        <dbReference type="ARBA" id="ARBA00004442"/>
    </source>
</evidence>
<sequence length="458" mass="51833">MKRIYLAFVILVASLSSCQKYLDIRPKGKFIPQTIQDYEELSSNPSYAGNGNAYLERLSDGIYLAQSTVNSGMNGAGSKTYIWAAEYYLETESDRTWNDNYNNIFNANIILQEIDGVEDGTQERKNVVRGNALCNRAQAYMNLILFYAPTYNESTAASDLGVPLITIPDLEAKSSRASVKEVYDQILSDLTTALPLLPDEPKNVYRQSKGVANGLLARLYLYKGQYEKALAHANEALKTNSTIFDFNEYRFINPDRPALGIANRALAQVHPEMISYMTTSFGTILSNSFIDPDLLNQFDPKDLRLKFGWSKTDRTGVPVKEPYPQYINADLNYNIAVPEMMLIVAECHARLNQKDQAVKLLNTLRKKRFASEDFKEVEATTAEDALKLVIKERRMELFGKGLRWFDMKRLDKDPRFAKTYKRANTEQSYTLAPGSSHFVAQIPGLVMKLNPNIVPNPR</sequence>
<feature type="domain" description="RagB/SusD" evidence="6">
    <location>
        <begin position="339"/>
        <end position="426"/>
    </location>
</feature>
<gene>
    <name evidence="8" type="ORF">HX018_04905</name>
</gene>
<dbReference type="Proteomes" id="UP001170954">
    <property type="component" value="Unassembled WGS sequence"/>
</dbReference>
<dbReference type="Pfam" id="PF14322">
    <property type="entry name" value="SusD-like_3"/>
    <property type="match status" value="1"/>
</dbReference>
<reference evidence="8" key="2">
    <citation type="journal article" date="2022" name="Sci. Total Environ.">
        <title>Prevalence, transmission, and molecular epidemiology of tet(X)-positive bacteria among humans, animals, and environmental niches in China: An epidemiological, and genomic-based study.</title>
        <authorList>
            <person name="Dong N."/>
            <person name="Zeng Y."/>
            <person name="Cai C."/>
            <person name="Sun C."/>
            <person name="Lu J."/>
            <person name="Liu C."/>
            <person name="Zhou H."/>
            <person name="Sun Q."/>
            <person name="Shu L."/>
            <person name="Wang H."/>
            <person name="Wang Y."/>
            <person name="Wang S."/>
            <person name="Wu C."/>
            <person name="Chan E.W."/>
            <person name="Chen G."/>
            <person name="Shen Z."/>
            <person name="Chen S."/>
            <person name="Zhang R."/>
        </authorList>
    </citation>
    <scope>NUCLEOTIDE SEQUENCE</scope>
    <source>
        <strain evidence="8">R1692</strain>
    </source>
</reference>
<evidence type="ECO:0000259" key="7">
    <source>
        <dbReference type="Pfam" id="PF14322"/>
    </source>
</evidence>
<keyword evidence="5" id="KW-0998">Cell outer membrane</keyword>
<dbReference type="CDD" id="cd08977">
    <property type="entry name" value="SusD"/>
    <property type="match status" value="1"/>
</dbReference>
<evidence type="ECO:0000259" key="6">
    <source>
        <dbReference type="Pfam" id="PF07980"/>
    </source>
</evidence>
<dbReference type="Pfam" id="PF07980">
    <property type="entry name" value="SusD_RagB"/>
    <property type="match status" value="1"/>
</dbReference>
<dbReference type="SUPFAM" id="SSF48452">
    <property type="entry name" value="TPR-like"/>
    <property type="match status" value="1"/>
</dbReference>
<evidence type="ECO:0000256" key="5">
    <source>
        <dbReference type="ARBA" id="ARBA00023237"/>
    </source>
</evidence>
<organism evidence="8 9">
    <name type="scientific">Sphingobacterium hotanense</name>
    <dbReference type="NCBI Taxonomy" id="649196"/>
    <lineage>
        <taxon>Bacteria</taxon>
        <taxon>Pseudomonadati</taxon>
        <taxon>Bacteroidota</taxon>
        <taxon>Sphingobacteriia</taxon>
        <taxon>Sphingobacteriales</taxon>
        <taxon>Sphingobacteriaceae</taxon>
        <taxon>Sphingobacterium</taxon>
    </lineage>
</organism>
<evidence type="ECO:0000313" key="8">
    <source>
        <dbReference type="EMBL" id="MDM1047581.1"/>
    </source>
</evidence>